<reference evidence="1 2" key="1">
    <citation type="submission" date="2018-05" db="EMBL/GenBank/DDBJ databases">
        <title>Complete Genome Sequence of Methylobacterium sp. 17Sr1-43.</title>
        <authorList>
            <person name="Srinivasan S."/>
        </authorList>
    </citation>
    <scope>NUCLEOTIDE SEQUENCE [LARGE SCALE GENOMIC DNA]</scope>
    <source>
        <strain evidence="1 2">17Sr1-43</strain>
    </source>
</reference>
<gene>
    <name evidence="1" type="ORF">DK427_20370</name>
</gene>
<dbReference type="EMBL" id="CP029551">
    <property type="protein sequence ID" value="AWN37794.1"/>
    <property type="molecule type" value="Genomic_DNA"/>
</dbReference>
<proteinExistence type="predicted"/>
<name>A0A2U8VVF5_9HYPH</name>
<protein>
    <submittedName>
        <fullName evidence="1">Uncharacterized protein</fullName>
    </submittedName>
</protein>
<dbReference type="RefSeq" id="WP_109952861.1">
    <property type="nucleotide sequence ID" value="NZ_CP029551.1"/>
</dbReference>
<dbReference type="OrthoDB" id="8003682at2"/>
<dbReference type="AlphaFoldDB" id="A0A2U8VVF5"/>
<keyword evidence="2" id="KW-1185">Reference proteome</keyword>
<organism evidence="1 2">
    <name type="scientific">Methylobacterium radiodurans</name>
    <dbReference type="NCBI Taxonomy" id="2202828"/>
    <lineage>
        <taxon>Bacteria</taxon>
        <taxon>Pseudomonadati</taxon>
        <taxon>Pseudomonadota</taxon>
        <taxon>Alphaproteobacteria</taxon>
        <taxon>Hyphomicrobiales</taxon>
        <taxon>Methylobacteriaceae</taxon>
        <taxon>Methylobacterium</taxon>
    </lineage>
</organism>
<sequence>MLDFLERFDAQATELGRTDVDLCSVHPQHGRIRENYCVTLVRAPVTVSSLFAERIVFANTTAYRTQIAPRTRVSTAFQAGRPKGERYPYAMAESSPTISDLLRSQTITHAEVDAAVDALLDGRLRAPFRFSEGWNLDLAEAVYGQVNVKRALESPTATVGVQRAMVRTAILLARPEKT</sequence>
<dbReference type="KEGG" id="meti:DK427_20370"/>
<accession>A0A2U8VVF5</accession>
<dbReference type="Proteomes" id="UP000246058">
    <property type="component" value="Chromosome"/>
</dbReference>
<evidence type="ECO:0000313" key="2">
    <source>
        <dbReference type="Proteomes" id="UP000246058"/>
    </source>
</evidence>
<evidence type="ECO:0000313" key="1">
    <source>
        <dbReference type="EMBL" id="AWN37794.1"/>
    </source>
</evidence>